<reference evidence="2" key="1">
    <citation type="journal article" date="2017" name="Genome Biol.">
        <title>Comparative genomics reveals high biological diversity and specific adaptations in the industrially and medically important fungal genus Aspergillus.</title>
        <authorList>
            <person name="de Vries R.P."/>
            <person name="Riley R."/>
            <person name="Wiebenga A."/>
            <person name="Aguilar-Osorio G."/>
            <person name="Amillis S."/>
            <person name="Uchima C.A."/>
            <person name="Anderluh G."/>
            <person name="Asadollahi M."/>
            <person name="Askin M."/>
            <person name="Barry K."/>
            <person name="Battaglia E."/>
            <person name="Bayram O."/>
            <person name="Benocci T."/>
            <person name="Braus-Stromeyer S.A."/>
            <person name="Caldana C."/>
            <person name="Canovas D."/>
            <person name="Cerqueira G.C."/>
            <person name="Chen F."/>
            <person name="Chen W."/>
            <person name="Choi C."/>
            <person name="Clum A."/>
            <person name="Dos Santos R.A."/>
            <person name="Damasio A.R."/>
            <person name="Diallinas G."/>
            <person name="Emri T."/>
            <person name="Fekete E."/>
            <person name="Flipphi M."/>
            <person name="Freyberg S."/>
            <person name="Gallo A."/>
            <person name="Gournas C."/>
            <person name="Habgood R."/>
            <person name="Hainaut M."/>
            <person name="Harispe M.L."/>
            <person name="Henrissat B."/>
            <person name="Hilden K.S."/>
            <person name="Hope R."/>
            <person name="Hossain A."/>
            <person name="Karabika E."/>
            <person name="Karaffa L."/>
            <person name="Karanyi Z."/>
            <person name="Krasevec N."/>
            <person name="Kuo A."/>
            <person name="Kusch H."/>
            <person name="LaButti K."/>
            <person name="Lagendijk E.L."/>
            <person name="Lapidus A."/>
            <person name="Levasseur A."/>
            <person name="Lindquist E."/>
            <person name="Lipzen A."/>
            <person name="Logrieco A.F."/>
            <person name="MacCabe A."/>
            <person name="Maekelae M.R."/>
            <person name="Malavazi I."/>
            <person name="Melin P."/>
            <person name="Meyer V."/>
            <person name="Mielnichuk N."/>
            <person name="Miskei M."/>
            <person name="Molnar A.P."/>
            <person name="Mule G."/>
            <person name="Ngan C.Y."/>
            <person name="Orejas M."/>
            <person name="Orosz E."/>
            <person name="Ouedraogo J.P."/>
            <person name="Overkamp K.M."/>
            <person name="Park H.-S."/>
            <person name="Perrone G."/>
            <person name="Piumi F."/>
            <person name="Punt P.J."/>
            <person name="Ram A.F."/>
            <person name="Ramon A."/>
            <person name="Rauscher S."/>
            <person name="Record E."/>
            <person name="Riano-Pachon D.M."/>
            <person name="Robert V."/>
            <person name="Roehrig J."/>
            <person name="Ruller R."/>
            <person name="Salamov A."/>
            <person name="Salih N.S."/>
            <person name="Samson R.A."/>
            <person name="Sandor E."/>
            <person name="Sanguinetti M."/>
            <person name="Schuetze T."/>
            <person name="Sepcic K."/>
            <person name="Shelest E."/>
            <person name="Sherlock G."/>
            <person name="Sophianopoulou V."/>
            <person name="Squina F.M."/>
            <person name="Sun H."/>
            <person name="Susca A."/>
            <person name="Todd R.B."/>
            <person name="Tsang A."/>
            <person name="Unkles S.E."/>
            <person name="van de Wiele N."/>
            <person name="van Rossen-Uffink D."/>
            <person name="Oliveira J.V."/>
            <person name="Vesth T.C."/>
            <person name="Visser J."/>
            <person name="Yu J.-H."/>
            <person name="Zhou M."/>
            <person name="Andersen M.R."/>
            <person name="Archer D.B."/>
            <person name="Baker S.E."/>
            <person name="Benoit I."/>
            <person name="Brakhage A.A."/>
            <person name="Braus G.H."/>
            <person name="Fischer R."/>
            <person name="Frisvad J.C."/>
            <person name="Goldman G.H."/>
            <person name="Houbraken J."/>
            <person name="Oakley B."/>
            <person name="Pocsi I."/>
            <person name="Scazzocchio C."/>
            <person name="Seiboth B."/>
            <person name="vanKuyk P.A."/>
            <person name="Wortman J."/>
            <person name="Dyer P.S."/>
            <person name="Grigoriev I.V."/>
        </authorList>
    </citation>
    <scope>NUCLEOTIDE SEQUENCE [LARGE SCALE GENOMIC DNA]</scope>
    <source>
        <strain evidence="2">CBS 583.65</strain>
    </source>
</reference>
<dbReference type="VEuPathDB" id="FungiDB:ASPVEDRAFT_37831"/>
<dbReference type="RefSeq" id="XP_040664155.1">
    <property type="nucleotide sequence ID" value="XM_040811580.1"/>
</dbReference>
<accession>A0A1L9PAA3</accession>
<dbReference type="STRING" id="1036611.A0A1L9PAA3"/>
<organism evidence="1 2">
    <name type="scientific">Aspergillus versicolor CBS 583.65</name>
    <dbReference type="NCBI Taxonomy" id="1036611"/>
    <lineage>
        <taxon>Eukaryota</taxon>
        <taxon>Fungi</taxon>
        <taxon>Dikarya</taxon>
        <taxon>Ascomycota</taxon>
        <taxon>Pezizomycotina</taxon>
        <taxon>Eurotiomycetes</taxon>
        <taxon>Eurotiomycetidae</taxon>
        <taxon>Eurotiales</taxon>
        <taxon>Aspergillaceae</taxon>
        <taxon>Aspergillus</taxon>
        <taxon>Aspergillus subgen. Nidulantes</taxon>
    </lineage>
</organism>
<dbReference type="GeneID" id="63727091"/>
<gene>
    <name evidence="1" type="ORF">ASPVEDRAFT_37831</name>
</gene>
<name>A0A1L9PAA3_ASPVE</name>
<dbReference type="EMBL" id="KV878126">
    <property type="protein sequence ID" value="OJI98392.1"/>
    <property type="molecule type" value="Genomic_DNA"/>
</dbReference>
<protein>
    <submittedName>
        <fullName evidence="1">Uncharacterized protein</fullName>
    </submittedName>
</protein>
<dbReference type="InterPro" id="IPR036291">
    <property type="entry name" value="NAD(P)-bd_dom_sf"/>
</dbReference>
<dbReference type="AlphaFoldDB" id="A0A1L9PAA3"/>
<sequence>MPVTLSPCQAAARQIAKQGQGGSITSISSVSALGGGGLQTHYIPTKAAKKVYLEARIPLGRVGDPEDIVGTAVFLAFSVISYSS</sequence>
<dbReference type="SUPFAM" id="SSF51735">
    <property type="entry name" value="NAD(P)-binding Rossmann-fold domains"/>
    <property type="match status" value="1"/>
</dbReference>
<keyword evidence="2" id="KW-1185">Reference proteome</keyword>
<dbReference type="Proteomes" id="UP000184073">
    <property type="component" value="Unassembled WGS sequence"/>
</dbReference>
<proteinExistence type="predicted"/>
<dbReference type="Gene3D" id="3.40.50.720">
    <property type="entry name" value="NAD(P)-binding Rossmann-like Domain"/>
    <property type="match status" value="1"/>
</dbReference>
<evidence type="ECO:0000313" key="1">
    <source>
        <dbReference type="EMBL" id="OJI98392.1"/>
    </source>
</evidence>
<evidence type="ECO:0000313" key="2">
    <source>
        <dbReference type="Proteomes" id="UP000184073"/>
    </source>
</evidence>